<dbReference type="EMBL" id="MU032349">
    <property type="protein sequence ID" value="KAF3763002.1"/>
    <property type="molecule type" value="Genomic_DNA"/>
</dbReference>
<comment type="cofactor">
    <cofactor evidence="1 5">
        <name>heme</name>
        <dbReference type="ChEBI" id="CHEBI:30413"/>
    </cofactor>
</comment>
<dbReference type="Gene3D" id="1.10.630.10">
    <property type="entry name" value="Cytochrome P450"/>
    <property type="match status" value="1"/>
</dbReference>
<dbReference type="InterPro" id="IPR002401">
    <property type="entry name" value="Cyt_P450_E_grp-I"/>
</dbReference>
<evidence type="ECO:0000256" key="2">
    <source>
        <dbReference type="ARBA" id="ARBA00022617"/>
    </source>
</evidence>
<dbReference type="GeneID" id="63834536"/>
<dbReference type="GO" id="GO:0004497">
    <property type="term" value="F:monooxygenase activity"/>
    <property type="evidence" value="ECO:0007669"/>
    <property type="project" value="UniProtKB-KW"/>
</dbReference>
<dbReference type="PANTHER" id="PTHR24305:SF190">
    <property type="entry name" value="P450, PUTATIVE (EUROFUNG)-RELATED"/>
    <property type="match status" value="1"/>
</dbReference>
<dbReference type="InterPro" id="IPR001128">
    <property type="entry name" value="Cyt_P450"/>
</dbReference>
<dbReference type="InterPro" id="IPR017972">
    <property type="entry name" value="Cyt_P450_CS"/>
</dbReference>
<name>A0A9P4XY97_CRYP1</name>
<dbReference type="InterPro" id="IPR036396">
    <property type="entry name" value="Cyt_P450_sf"/>
</dbReference>
<protein>
    <submittedName>
        <fullName evidence="8">Cytochrome P450</fullName>
    </submittedName>
</protein>
<dbReference type="PRINTS" id="PR00463">
    <property type="entry name" value="EP450I"/>
</dbReference>
<dbReference type="Proteomes" id="UP000803844">
    <property type="component" value="Unassembled WGS sequence"/>
</dbReference>
<dbReference type="GO" id="GO:0016705">
    <property type="term" value="F:oxidoreductase activity, acting on paired donors, with incorporation or reduction of molecular oxygen"/>
    <property type="evidence" value="ECO:0007669"/>
    <property type="project" value="InterPro"/>
</dbReference>
<dbReference type="PANTHER" id="PTHR24305">
    <property type="entry name" value="CYTOCHROME P450"/>
    <property type="match status" value="1"/>
</dbReference>
<gene>
    <name evidence="8" type="ORF">M406DRAFT_260953</name>
</gene>
<feature type="binding site" description="axial binding residue" evidence="5">
    <location>
        <position position="465"/>
    </location>
    <ligand>
        <name>heme</name>
        <dbReference type="ChEBI" id="CHEBI:30413"/>
    </ligand>
    <ligandPart>
        <name>Fe</name>
        <dbReference type="ChEBI" id="CHEBI:18248"/>
    </ligandPart>
</feature>
<comment type="caution">
    <text evidence="8">The sequence shown here is derived from an EMBL/GenBank/DDBJ whole genome shotgun (WGS) entry which is preliminary data.</text>
</comment>
<sequence>MGITVLWGSNVPLALGAIIFIVTISCILIKSSWSLGIPAPFLARYTKLWYAWHIHHDDLHWANIELHRRKGEYKILPNYEVFLSKQCKHADYYTGKIVQVMPGYFIIDDPEAHKVVYGLGNAWLKGEFYDAWKVGADPNHNNLFATRNPAQHSEMRRKVASMYSMTSMVSYEPYVDLCIELLVAQLEESATTINVGAWLQYFAFDAISMITFGQRMGFLDKGSDVENMIENLNFDHMMLTYASLYPWTTPYVRMLSSLISGPKIHFFMRFASEKITAARQETQDLPADGPAYMVRKFLDAQRKEGKKGMTDWDVSANAGANIGAGSDTTAIALTSIVYYVYRDARVLGRLRQEISGSELSGRPTFQDTQKLPYMQAVIKEAVRVQPGVGLPLWREVPKGGAVVCGQFFPERVNIGVNPWVPHHNKEVFGVDADEFRPERWLEASSEKLAKMEQSMVHFGLGSRTCIGKNVSLLEINKLIPVLVRNFDLSFCDKHGDPENRDYVPVRNKWFIKVPQLYARVTKRGAVGK</sequence>
<dbReference type="OrthoDB" id="3934656at2759"/>
<keyword evidence="3 5" id="KW-0479">Metal-binding</keyword>
<dbReference type="AlphaFoldDB" id="A0A9P4XY97"/>
<evidence type="ECO:0000313" key="8">
    <source>
        <dbReference type="EMBL" id="KAF3763002.1"/>
    </source>
</evidence>
<evidence type="ECO:0000256" key="5">
    <source>
        <dbReference type="PIRSR" id="PIRSR602401-1"/>
    </source>
</evidence>
<evidence type="ECO:0000256" key="7">
    <source>
        <dbReference type="SAM" id="Phobius"/>
    </source>
</evidence>
<dbReference type="GO" id="GO:0020037">
    <property type="term" value="F:heme binding"/>
    <property type="evidence" value="ECO:0007669"/>
    <property type="project" value="InterPro"/>
</dbReference>
<evidence type="ECO:0000313" key="9">
    <source>
        <dbReference type="Proteomes" id="UP000803844"/>
    </source>
</evidence>
<dbReference type="GO" id="GO:0005506">
    <property type="term" value="F:iron ion binding"/>
    <property type="evidence" value="ECO:0007669"/>
    <property type="project" value="InterPro"/>
</dbReference>
<evidence type="ECO:0000256" key="3">
    <source>
        <dbReference type="ARBA" id="ARBA00022723"/>
    </source>
</evidence>
<keyword evidence="6" id="KW-0503">Monooxygenase</keyword>
<keyword evidence="9" id="KW-1185">Reference proteome</keyword>
<proteinExistence type="inferred from homology"/>
<evidence type="ECO:0000256" key="6">
    <source>
        <dbReference type="RuleBase" id="RU000461"/>
    </source>
</evidence>
<accession>A0A9P4XY97</accession>
<dbReference type="InterPro" id="IPR050121">
    <property type="entry name" value="Cytochrome_P450_monoxygenase"/>
</dbReference>
<keyword evidence="7" id="KW-1133">Transmembrane helix</keyword>
<evidence type="ECO:0000256" key="4">
    <source>
        <dbReference type="ARBA" id="ARBA00023004"/>
    </source>
</evidence>
<keyword evidence="6" id="KW-0560">Oxidoreductase</keyword>
<feature type="transmembrane region" description="Helical" evidence="7">
    <location>
        <begin position="6"/>
        <end position="29"/>
    </location>
</feature>
<organism evidence="8 9">
    <name type="scientific">Cryphonectria parasitica (strain ATCC 38755 / EP155)</name>
    <dbReference type="NCBI Taxonomy" id="660469"/>
    <lineage>
        <taxon>Eukaryota</taxon>
        <taxon>Fungi</taxon>
        <taxon>Dikarya</taxon>
        <taxon>Ascomycota</taxon>
        <taxon>Pezizomycotina</taxon>
        <taxon>Sordariomycetes</taxon>
        <taxon>Sordariomycetidae</taxon>
        <taxon>Diaporthales</taxon>
        <taxon>Cryphonectriaceae</taxon>
        <taxon>Cryphonectria-Endothia species complex</taxon>
        <taxon>Cryphonectria</taxon>
    </lineage>
</organism>
<dbReference type="CDD" id="cd11060">
    <property type="entry name" value="CYP57A1-like"/>
    <property type="match status" value="1"/>
</dbReference>
<dbReference type="RefSeq" id="XP_040773981.1">
    <property type="nucleotide sequence ID" value="XM_040917407.1"/>
</dbReference>
<keyword evidence="2 5" id="KW-0349">Heme</keyword>
<dbReference type="Pfam" id="PF00067">
    <property type="entry name" value="p450"/>
    <property type="match status" value="1"/>
</dbReference>
<evidence type="ECO:0000256" key="1">
    <source>
        <dbReference type="ARBA" id="ARBA00001971"/>
    </source>
</evidence>
<keyword evidence="7" id="KW-0472">Membrane</keyword>
<comment type="similarity">
    <text evidence="6">Belongs to the cytochrome P450 family.</text>
</comment>
<dbReference type="PRINTS" id="PR00385">
    <property type="entry name" value="P450"/>
</dbReference>
<keyword evidence="7" id="KW-0812">Transmembrane</keyword>
<reference evidence="8" key="1">
    <citation type="journal article" date="2020" name="Phytopathology">
        <title>Genome sequence of the chestnut blight fungus Cryphonectria parasitica EP155: A fundamental resource for an archetypical invasive plant pathogen.</title>
        <authorList>
            <person name="Crouch J.A."/>
            <person name="Dawe A."/>
            <person name="Aerts A."/>
            <person name="Barry K."/>
            <person name="Churchill A.C.L."/>
            <person name="Grimwood J."/>
            <person name="Hillman B."/>
            <person name="Milgroom M.G."/>
            <person name="Pangilinan J."/>
            <person name="Smith M."/>
            <person name="Salamov A."/>
            <person name="Schmutz J."/>
            <person name="Yadav J."/>
            <person name="Grigoriev I.V."/>
            <person name="Nuss D."/>
        </authorList>
    </citation>
    <scope>NUCLEOTIDE SEQUENCE</scope>
    <source>
        <strain evidence="8">EP155</strain>
    </source>
</reference>
<dbReference type="SUPFAM" id="SSF48264">
    <property type="entry name" value="Cytochrome P450"/>
    <property type="match status" value="1"/>
</dbReference>
<keyword evidence="4 5" id="KW-0408">Iron</keyword>
<dbReference type="PROSITE" id="PS00086">
    <property type="entry name" value="CYTOCHROME_P450"/>
    <property type="match status" value="1"/>
</dbReference>